<feature type="transmembrane region" description="Helical" evidence="8">
    <location>
        <begin position="253"/>
        <end position="273"/>
    </location>
</feature>
<evidence type="ECO:0000259" key="10">
    <source>
        <dbReference type="PROSITE" id="PS50928"/>
    </source>
</evidence>
<dbReference type="PANTHER" id="PTHR43470:SF5">
    <property type="entry name" value="PHOSPHATE TRANSPORT SYSTEM PERMEASE PROTEIN PSTA"/>
    <property type="match status" value="1"/>
</dbReference>
<dbReference type="InterPro" id="IPR000515">
    <property type="entry name" value="MetI-like"/>
</dbReference>
<feature type="transmembrane region" description="Helical" evidence="8">
    <location>
        <begin position="293"/>
        <end position="317"/>
    </location>
</feature>
<keyword evidence="4 8" id="KW-1003">Cell membrane</keyword>
<keyword evidence="12" id="KW-1185">Reference proteome</keyword>
<evidence type="ECO:0000256" key="4">
    <source>
        <dbReference type="ARBA" id="ARBA00022475"/>
    </source>
</evidence>
<feature type="transmembrane region" description="Helical" evidence="8">
    <location>
        <begin position="177"/>
        <end position="195"/>
    </location>
</feature>
<evidence type="ECO:0000256" key="7">
    <source>
        <dbReference type="ARBA" id="ARBA00023136"/>
    </source>
</evidence>
<comment type="subcellular location">
    <subcellularLocation>
        <location evidence="1 8">Cell membrane</location>
        <topology evidence="1 8">Multi-pass membrane protein</topology>
    </subcellularLocation>
</comment>
<keyword evidence="6 8" id="KW-1133">Transmembrane helix</keyword>
<sequence length="326" mass="34463">MSAEVDAGGAGNGPAAGSDSGSEPGDNPFRESGWEPLYRSLRDRSFAAILLIAAISGIAMMAILLAYVAVDAFSILDPEHGSWVDWQFLTSLPSRTPAEAGFLAPIVGSLLILSVMIFAVFPIGIGAAIYLEEYAPENRVTRLVRINIANLAGVPSVVYGLLGLAVFVRGIGLESGIVLVGGLTVGLLVLPIVIVSSQEALRAVPDSYRQASRGMGASEWQTLKNVTLPQALPGILTGTILALGRAIGETAPLIMIGAATSVFSVPTTLFDSVSAMPMQIYNWRARPQPEFRYGVVAAGVVVLLAMMLLLNATAILLRNRYQRRDV</sequence>
<dbReference type="SUPFAM" id="SSF161098">
    <property type="entry name" value="MetI-like"/>
    <property type="match status" value="1"/>
</dbReference>
<evidence type="ECO:0000313" key="12">
    <source>
        <dbReference type="Proteomes" id="UP001596296"/>
    </source>
</evidence>
<keyword evidence="7 8" id="KW-0472">Membrane</keyword>
<evidence type="ECO:0000256" key="9">
    <source>
        <dbReference type="SAM" id="MobiDB-lite"/>
    </source>
</evidence>
<feature type="transmembrane region" description="Helical" evidence="8">
    <location>
        <begin position="46"/>
        <end position="70"/>
    </location>
</feature>
<evidence type="ECO:0000256" key="1">
    <source>
        <dbReference type="ARBA" id="ARBA00004651"/>
    </source>
</evidence>
<evidence type="ECO:0000256" key="8">
    <source>
        <dbReference type="RuleBase" id="RU363043"/>
    </source>
</evidence>
<keyword evidence="5 8" id="KW-0812">Transmembrane</keyword>
<dbReference type="RefSeq" id="WP_379743591.1">
    <property type="nucleotide sequence ID" value="NZ_JBHSVN010000001.1"/>
</dbReference>
<dbReference type="AlphaFoldDB" id="A0ABD5UWE9"/>
<dbReference type="Gene3D" id="1.10.3720.10">
    <property type="entry name" value="MetI-like"/>
    <property type="match status" value="1"/>
</dbReference>
<feature type="domain" description="ABC transmembrane type-1" evidence="10">
    <location>
        <begin position="106"/>
        <end position="314"/>
    </location>
</feature>
<reference evidence="11 12" key="1">
    <citation type="journal article" date="2019" name="Int. J. Syst. Evol. Microbiol.">
        <title>The Global Catalogue of Microorganisms (GCM) 10K type strain sequencing project: providing services to taxonomists for standard genome sequencing and annotation.</title>
        <authorList>
            <consortium name="The Broad Institute Genomics Platform"/>
            <consortium name="The Broad Institute Genome Sequencing Center for Infectious Disease"/>
            <person name="Wu L."/>
            <person name="Ma J."/>
        </authorList>
    </citation>
    <scope>NUCLEOTIDE SEQUENCE [LARGE SCALE GENOMIC DNA]</scope>
    <source>
        <strain evidence="11 12">SKJ47</strain>
    </source>
</reference>
<dbReference type="Proteomes" id="UP001596296">
    <property type="component" value="Unassembled WGS sequence"/>
</dbReference>
<dbReference type="GO" id="GO:0005886">
    <property type="term" value="C:plasma membrane"/>
    <property type="evidence" value="ECO:0007669"/>
    <property type="project" value="UniProtKB-SubCell"/>
</dbReference>
<protein>
    <recommendedName>
        <fullName evidence="8">Phosphate transport system permease protein PstA</fullName>
    </recommendedName>
</protein>
<proteinExistence type="inferred from homology"/>
<dbReference type="PANTHER" id="PTHR43470">
    <property type="entry name" value="PHOSPHATE TRANSPORT SYSTEM PERMEASE PROTEIN PSTA-RELATED"/>
    <property type="match status" value="1"/>
</dbReference>
<name>A0ABD5UWE9_9EURY</name>
<evidence type="ECO:0000256" key="6">
    <source>
        <dbReference type="ARBA" id="ARBA00022989"/>
    </source>
</evidence>
<evidence type="ECO:0000313" key="11">
    <source>
        <dbReference type="EMBL" id="MFC6892770.1"/>
    </source>
</evidence>
<keyword evidence="3" id="KW-0813">Transport</keyword>
<feature type="transmembrane region" description="Helical" evidence="8">
    <location>
        <begin position="102"/>
        <end position="131"/>
    </location>
</feature>
<feature type="region of interest" description="Disordered" evidence="9">
    <location>
        <begin position="1"/>
        <end position="29"/>
    </location>
</feature>
<comment type="similarity">
    <text evidence="2 8">Belongs to the binding-protein-dependent transport system permease family. CysTW subfamily.</text>
</comment>
<dbReference type="Pfam" id="PF00528">
    <property type="entry name" value="BPD_transp_1"/>
    <property type="match status" value="1"/>
</dbReference>
<organism evidence="11 12">
    <name type="scientific">Halopenitus salinus</name>
    <dbReference type="NCBI Taxonomy" id="1198295"/>
    <lineage>
        <taxon>Archaea</taxon>
        <taxon>Methanobacteriati</taxon>
        <taxon>Methanobacteriota</taxon>
        <taxon>Stenosarchaea group</taxon>
        <taxon>Halobacteria</taxon>
        <taxon>Halobacteriales</taxon>
        <taxon>Haloferacaceae</taxon>
        <taxon>Halopenitus</taxon>
    </lineage>
</organism>
<dbReference type="PROSITE" id="PS50928">
    <property type="entry name" value="ABC_TM1"/>
    <property type="match status" value="1"/>
</dbReference>
<dbReference type="CDD" id="cd06261">
    <property type="entry name" value="TM_PBP2"/>
    <property type="match status" value="1"/>
</dbReference>
<dbReference type="NCBIfam" id="TIGR00974">
    <property type="entry name" value="3a0107s02c"/>
    <property type="match status" value="1"/>
</dbReference>
<dbReference type="EMBL" id="JBHSXL010000008">
    <property type="protein sequence ID" value="MFC6892770.1"/>
    <property type="molecule type" value="Genomic_DNA"/>
</dbReference>
<comment type="caution">
    <text evidence="11">The sequence shown here is derived from an EMBL/GenBank/DDBJ whole genome shotgun (WGS) entry which is preliminary data.</text>
</comment>
<evidence type="ECO:0000256" key="3">
    <source>
        <dbReference type="ARBA" id="ARBA00022448"/>
    </source>
</evidence>
<dbReference type="InterPro" id="IPR005672">
    <property type="entry name" value="Phosphate_PstA"/>
</dbReference>
<gene>
    <name evidence="11" type="primary">pstA</name>
    <name evidence="11" type="ORF">ACFQE9_09155</name>
</gene>
<dbReference type="InterPro" id="IPR035906">
    <property type="entry name" value="MetI-like_sf"/>
</dbReference>
<evidence type="ECO:0000256" key="2">
    <source>
        <dbReference type="ARBA" id="ARBA00007069"/>
    </source>
</evidence>
<feature type="transmembrane region" description="Helical" evidence="8">
    <location>
        <begin position="151"/>
        <end position="171"/>
    </location>
</feature>
<evidence type="ECO:0000256" key="5">
    <source>
        <dbReference type="ARBA" id="ARBA00022692"/>
    </source>
</evidence>
<accession>A0ABD5UWE9</accession>